<accession>A0AAU9MZS8</accession>
<sequence length="98" mass="11382">MQTDRTYKTTYSQVEWPPKTSVRKRKVVRKIQQSVNIEGVGQDTVMGDEAAQDVRVNVDEVEVGNVEQPRKRKKFERILKMKLEKRVEGERSSATKSM</sequence>
<protein>
    <submittedName>
        <fullName evidence="1">Uncharacterized protein</fullName>
    </submittedName>
</protein>
<evidence type="ECO:0000313" key="2">
    <source>
        <dbReference type="Proteomes" id="UP001157418"/>
    </source>
</evidence>
<proteinExistence type="predicted"/>
<name>A0AAU9MZS8_9ASTR</name>
<keyword evidence="2" id="KW-1185">Reference proteome</keyword>
<dbReference type="EMBL" id="CAKMRJ010003334">
    <property type="protein sequence ID" value="CAH1433583.1"/>
    <property type="molecule type" value="Genomic_DNA"/>
</dbReference>
<evidence type="ECO:0000313" key="1">
    <source>
        <dbReference type="EMBL" id="CAH1433583.1"/>
    </source>
</evidence>
<organism evidence="1 2">
    <name type="scientific">Lactuca virosa</name>
    <dbReference type="NCBI Taxonomy" id="75947"/>
    <lineage>
        <taxon>Eukaryota</taxon>
        <taxon>Viridiplantae</taxon>
        <taxon>Streptophyta</taxon>
        <taxon>Embryophyta</taxon>
        <taxon>Tracheophyta</taxon>
        <taxon>Spermatophyta</taxon>
        <taxon>Magnoliopsida</taxon>
        <taxon>eudicotyledons</taxon>
        <taxon>Gunneridae</taxon>
        <taxon>Pentapetalae</taxon>
        <taxon>asterids</taxon>
        <taxon>campanulids</taxon>
        <taxon>Asterales</taxon>
        <taxon>Asteraceae</taxon>
        <taxon>Cichorioideae</taxon>
        <taxon>Cichorieae</taxon>
        <taxon>Lactucinae</taxon>
        <taxon>Lactuca</taxon>
    </lineage>
</organism>
<reference evidence="1 2" key="1">
    <citation type="submission" date="2022-01" db="EMBL/GenBank/DDBJ databases">
        <authorList>
            <person name="Xiong W."/>
            <person name="Schranz E."/>
        </authorList>
    </citation>
    <scope>NUCLEOTIDE SEQUENCE [LARGE SCALE GENOMIC DNA]</scope>
</reference>
<comment type="caution">
    <text evidence="1">The sequence shown here is derived from an EMBL/GenBank/DDBJ whole genome shotgun (WGS) entry which is preliminary data.</text>
</comment>
<dbReference type="AlphaFoldDB" id="A0AAU9MZS8"/>
<dbReference type="Proteomes" id="UP001157418">
    <property type="component" value="Unassembled WGS sequence"/>
</dbReference>
<gene>
    <name evidence="1" type="ORF">LVIROSA_LOCUS20167</name>
</gene>